<evidence type="ECO:0000256" key="14">
    <source>
        <dbReference type="ARBA" id="ARBA00023027"/>
    </source>
</evidence>
<comment type="pathway">
    <text evidence="5 18">Metabolic intermediate biosynthesis; chorismate biosynthesis; chorismate from D-erythrose 4-phosphate and phosphoenolpyruvate: step 2/7.</text>
</comment>
<gene>
    <name evidence="18" type="primary">aroB</name>
    <name evidence="22" type="ORF">SAOR_05370</name>
</gene>
<dbReference type="InterPro" id="IPR056179">
    <property type="entry name" value="DHQS_C"/>
</dbReference>
<dbReference type="InterPro" id="IPR030960">
    <property type="entry name" value="DHQS/DOIS_N"/>
</dbReference>
<evidence type="ECO:0000256" key="11">
    <source>
        <dbReference type="ARBA" id="ARBA00022723"/>
    </source>
</evidence>
<keyword evidence="12 18" id="KW-0547">Nucleotide-binding</keyword>
<keyword evidence="15 18" id="KW-0057">Aromatic amino acid biosynthesis</keyword>
<dbReference type="CDD" id="cd08195">
    <property type="entry name" value="DHQS"/>
    <property type="match status" value="1"/>
</dbReference>
<organism evidence="22 23">
    <name type="scientific">Salinisphaera orenii MK-B5</name>
    <dbReference type="NCBI Taxonomy" id="856730"/>
    <lineage>
        <taxon>Bacteria</taxon>
        <taxon>Pseudomonadati</taxon>
        <taxon>Pseudomonadota</taxon>
        <taxon>Gammaproteobacteria</taxon>
        <taxon>Salinisphaerales</taxon>
        <taxon>Salinisphaeraceae</taxon>
        <taxon>Salinisphaera</taxon>
    </lineage>
</organism>
<feature type="binding site" evidence="18">
    <location>
        <begin position="142"/>
        <end position="146"/>
    </location>
    <ligand>
        <name>NAD(+)</name>
        <dbReference type="ChEBI" id="CHEBI:57540"/>
    </ligand>
</feature>
<dbReference type="GO" id="GO:0008652">
    <property type="term" value="P:amino acid biosynthetic process"/>
    <property type="evidence" value="ECO:0007669"/>
    <property type="project" value="UniProtKB-KW"/>
</dbReference>
<comment type="cofactor">
    <cofactor evidence="2 18">
        <name>NAD(+)</name>
        <dbReference type="ChEBI" id="CHEBI:57540"/>
    </cofactor>
</comment>
<evidence type="ECO:0000256" key="8">
    <source>
        <dbReference type="ARBA" id="ARBA00017684"/>
    </source>
</evidence>
<feature type="binding site" evidence="18">
    <location>
        <position position="301"/>
    </location>
    <ligand>
        <name>Zn(2+)</name>
        <dbReference type="ChEBI" id="CHEBI:29105"/>
    </ligand>
</feature>
<dbReference type="PANTHER" id="PTHR43622:SF7">
    <property type="entry name" value="3-DEHYDROQUINATE SYNTHASE, CHLOROPLASTIC"/>
    <property type="match status" value="1"/>
</dbReference>
<reference evidence="22 23" key="1">
    <citation type="submission" date="2013-10" db="EMBL/GenBank/DDBJ databases">
        <title>Salinisphaera orenii MK-B5 Genome Sequencing.</title>
        <authorList>
            <person name="Lai Q."/>
            <person name="Li C."/>
            <person name="Shao Z."/>
        </authorList>
    </citation>
    <scope>NUCLEOTIDE SEQUENCE [LARGE SCALE GENOMIC DNA]</scope>
    <source>
        <strain evidence="22 23">MK-B5</strain>
    </source>
</reference>
<evidence type="ECO:0000259" key="20">
    <source>
        <dbReference type="Pfam" id="PF01761"/>
    </source>
</evidence>
<dbReference type="GO" id="GO:0009073">
    <property type="term" value="P:aromatic amino acid family biosynthetic process"/>
    <property type="evidence" value="ECO:0007669"/>
    <property type="project" value="UniProtKB-KW"/>
</dbReference>
<feature type="binding site" evidence="18">
    <location>
        <begin position="166"/>
        <end position="167"/>
    </location>
    <ligand>
        <name>NAD(+)</name>
        <dbReference type="ChEBI" id="CHEBI:57540"/>
    </ligand>
</feature>
<keyword evidence="9 18" id="KW-0963">Cytoplasm</keyword>
<evidence type="ECO:0000256" key="12">
    <source>
        <dbReference type="ARBA" id="ARBA00022741"/>
    </source>
</evidence>
<dbReference type="GO" id="GO:0005737">
    <property type="term" value="C:cytoplasm"/>
    <property type="evidence" value="ECO:0007669"/>
    <property type="project" value="UniProtKB-SubCell"/>
</dbReference>
<evidence type="ECO:0000256" key="6">
    <source>
        <dbReference type="ARBA" id="ARBA00005412"/>
    </source>
</evidence>
<comment type="caution">
    <text evidence="18">Lacks conserved residue(s) required for the propagation of feature annotation.</text>
</comment>
<keyword evidence="10 18" id="KW-0028">Amino-acid biosynthesis</keyword>
<evidence type="ECO:0000256" key="1">
    <source>
        <dbReference type="ARBA" id="ARBA00001393"/>
    </source>
</evidence>
<sequence length="398" mass="42151">MGAGTPRRDSEQAASVTGNGPGRTTDRVQGELSMTDTAAATLTVDLGERSYDIRIAPGLLSEAAAYGGAIRARRVLVVTNDTIARHYSARVAAALAADHEVEILELPDGEAYKTLATLERIYDRLLEGGYGRDATLVALGGGVIGDIAGFAAASYQRGIDFVQLPTTLLAQVDSSVGGKTGVNHPLGKNMIGAFHQPRRVLVDTDVLETLPAREFAAGLAEVIKYGLIGDAPFFDWLETNMAALNAREPTVVVEAIRRSCANKAAVVAADEREAGRRALLNLGHTYGHALEAELGYGAWLHGEAVAAGLCMAADTSQRLGWLDADDVARIERVIESANLPLAPPAEVSRARIRALMTRDKKALAGDLRLILLRAIGHAEVVDADEQALDATLARYLAA</sequence>
<comment type="similarity">
    <text evidence="6 18">Belongs to the sugar phosphate cyclases superfamily. Dehydroquinate synthase family.</text>
</comment>
<keyword evidence="16 18" id="KW-0456">Lyase</keyword>
<feature type="compositionally biased region" description="Basic and acidic residues" evidence="19">
    <location>
        <begin position="1"/>
        <end position="11"/>
    </location>
</feature>
<keyword evidence="17 18" id="KW-0170">Cobalt</keyword>
<dbReference type="Proteomes" id="UP000283993">
    <property type="component" value="Unassembled WGS sequence"/>
</dbReference>
<dbReference type="PANTHER" id="PTHR43622">
    <property type="entry name" value="3-DEHYDROQUINATE SYNTHASE"/>
    <property type="match status" value="1"/>
</dbReference>
<keyword evidence="11 18" id="KW-0479">Metal-binding</keyword>
<dbReference type="HAMAP" id="MF_00110">
    <property type="entry name" value="DHQ_synthase"/>
    <property type="match status" value="1"/>
</dbReference>
<dbReference type="EC" id="4.2.3.4" evidence="7 18"/>
<evidence type="ECO:0000256" key="2">
    <source>
        <dbReference type="ARBA" id="ARBA00001911"/>
    </source>
</evidence>
<evidence type="ECO:0000259" key="21">
    <source>
        <dbReference type="Pfam" id="PF24621"/>
    </source>
</evidence>
<dbReference type="SUPFAM" id="SSF56796">
    <property type="entry name" value="Dehydroquinate synthase-like"/>
    <property type="match status" value="1"/>
</dbReference>
<proteinExistence type="inferred from homology"/>
<evidence type="ECO:0000256" key="15">
    <source>
        <dbReference type="ARBA" id="ARBA00023141"/>
    </source>
</evidence>
<dbReference type="NCBIfam" id="TIGR01357">
    <property type="entry name" value="aroB"/>
    <property type="match status" value="1"/>
</dbReference>
<evidence type="ECO:0000256" key="19">
    <source>
        <dbReference type="SAM" id="MobiDB-lite"/>
    </source>
</evidence>
<evidence type="ECO:0000313" key="22">
    <source>
        <dbReference type="EMBL" id="ROO28688.1"/>
    </source>
</evidence>
<comment type="cofactor">
    <cofactor evidence="18">
        <name>Co(2+)</name>
        <dbReference type="ChEBI" id="CHEBI:48828"/>
    </cofactor>
    <cofactor evidence="18">
        <name>Zn(2+)</name>
        <dbReference type="ChEBI" id="CHEBI:29105"/>
    </cofactor>
    <text evidence="18">Binds 1 divalent metal cation per subunit. Can use either Co(2+) or Zn(2+).</text>
</comment>
<evidence type="ECO:0000256" key="10">
    <source>
        <dbReference type="ARBA" id="ARBA00022605"/>
    </source>
</evidence>
<dbReference type="AlphaFoldDB" id="A0A423PSY2"/>
<dbReference type="GO" id="GO:0003856">
    <property type="term" value="F:3-dehydroquinate synthase activity"/>
    <property type="evidence" value="ECO:0007669"/>
    <property type="project" value="UniProtKB-UniRule"/>
</dbReference>
<evidence type="ECO:0000256" key="17">
    <source>
        <dbReference type="ARBA" id="ARBA00023285"/>
    </source>
</evidence>
<comment type="function">
    <text evidence="3 18">Catalyzes the conversion of 3-deoxy-D-arabino-heptulosonate 7-phosphate (DAHP) to dehydroquinate (DHQ).</text>
</comment>
<dbReference type="UniPathway" id="UPA00053">
    <property type="reaction ID" value="UER00085"/>
</dbReference>
<dbReference type="Gene3D" id="1.20.1090.10">
    <property type="entry name" value="Dehydroquinate synthase-like - alpha domain"/>
    <property type="match status" value="1"/>
</dbReference>
<feature type="binding site" evidence="18">
    <location>
        <position position="284"/>
    </location>
    <ligand>
        <name>Zn(2+)</name>
        <dbReference type="ChEBI" id="CHEBI:29105"/>
    </ligand>
</feature>
<dbReference type="GO" id="GO:0000166">
    <property type="term" value="F:nucleotide binding"/>
    <property type="evidence" value="ECO:0007669"/>
    <property type="project" value="UniProtKB-KW"/>
</dbReference>
<comment type="catalytic activity">
    <reaction evidence="1 18">
        <text>7-phospho-2-dehydro-3-deoxy-D-arabino-heptonate = 3-dehydroquinate + phosphate</text>
        <dbReference type="Rhea" id="RHEA:21968"/>
        <dbReference type="ChEBI" id="CHEBI:32364"/>
        <dbReference type="ChEBI" id="CHEBI:43474"/>
        <dbReference type="ChEBI" id="CHEBI:58394"/>
        <dbReference type="EC" id="4.2.3.4"/>
    </reaction>
</comment>
<evidence type="ECO:0000256" key="16">
    <source>
        <dbReference type="ARBA" id="ARBA00023239"/>
    </source>
</evidence>
<dbReference type="FunFam" id="1.20.1090.10:FF:000002">
    <property type="entry name" value="3-dehydroquinate synthase"/>
    <property type="match status" value="1"/>
</dbReference>
<name>A0A423PSY2_9GAMM</name>
<feature type="binding site" evidence="18">
    <location>
        <position position="179"/>
    </location>
    <ligand>
        <name>NAD(+)</name>
        <dbReference type="ChEBI" id="CHEBI:57540"/>
    </ligand>
</feature>
<evidence type="ECO:0000256" key="13">
    <source>
        <dbReference type="ARBA" id="ARBA00022833"/>
    </source>
</evidence>
<accession>A0A423PSY2</accession>
<evidence type="ECO:0000256" key="7">
    <source>
        <dbReference type="ARBA" id="ARBA00013031"/>
    </source>
</evidence>
<feature type="binding site" evidence="18">
    <location>
        <begin position="108"/>
        <end position="113"/>
    </location>
    <ligand>
        <name>NAD(+)</name>
        <dbReference type="ChEBI" id="CHEBI:57540"/>
    </ligand>
</feature>
<comment type="subcellular location">
    <subcellularLocation>
        <location evidence="4 18">Cytoplasm</location>
    </subcellularLocation>
</comment>
<dbReference type="GO" id="GO:0046872">
    <property type="term" value="F:metal ion binding"/>
    <property type="evidence" value="ECO:0007669"/>
    <property type="project" value="UniProtKB-KW"/>
</dbReference>
<dbReference type="Pfam" id="PF01761">
    <property type="entry name" value="DHQ_synthase"/>
    <property type="match status" value="1"/>
</dbReference>
<dbReference type="Gene3D" id="3.40.50.1970">
    <property type="match status" value="1"/>
</dbReference>
<evidence type="ECO:0000256" key="9">
    <source>
        <dbReference type="ARBA" id="ARBA00022490"/>
    </source>
</evidence>
<dbReference type="PIRSF" id="PIRSF001455">
    <property type="entry name" value="DHQ_synth"/>
    <property type="match status" value="1"/>
</dbReference>
<evidence type="ECO:0000256" key="4">
    <source>
        <dbReference type="ARBA" id="ARBA00004496"/>
    </source>
</evidence>
<dbReference type="InterPro" id="IPR016037">
    <property type="entry name" value="DHQ_synth_AroB"/>
</dbReference>
<feature type="domain" description="3-dehydroquinate synthase C-terminal" evidence="21">
    <location>
        <begin position="218"/>
        <end position="362"/>
    </location>
</feature>
<dbReference type="EMBL" id="AYKH01000008">
    <property type="protein sequence ID" value="ROO28688.1"/>
    <property type="molecule type" value="Genomic_DNA"/>
</dbReference>
<feature type="binding site" evidence="18">
    <location>
        <position position="221"/>
    </location>
    <ligand>
        <name>Zn(2+)</name>
        <dbReference type="ChEBI" id="CHEBI:29105"/>
    </ligand>
</feature>
<keyword evidence="13 18" id="KW-0862">Zinc</keyword>
<feature type="domain" description="3-dehydroquinate synthase N-terminal" evidence="20">
    <location>
        <begin position="104"/>
        <end position="216"/>
    </location>
</feature>
<dbReference type="Pfam" id="PF24621">
    <property type="entry name" value="DHQS_C"/>
    <property type="match status" value="1"/>
</dbReference>
<comment type="caution">
    <text evidence="22">The sequence shown here is derived from an EMBL/GenBank/DDBJ whole genome shotgun (WGS) entry which is preliminary data.</text>
</comment>
<evidence type="ECO:0000313" key="23">
    <source>
        <dbReference type="Proteomes" id="UP000283993"/>
    </source>
</evidence>
<feature type="region of interest" description="Disordered" evidence="19">
    <location>
        <begin position="1"/>
        <end position="32"/>
    </location>
</feature>
<feature type="binding site" evidence="18">
    <location>
        <position position="188"/>
    </location>
    <ligand>
        <name>NAD(+)</name>
        <dbReference type="ChEBI" id="CHEBI:57540"/>
    </ligand>
</feature>
<dbReference type="FunFam" id="3.40.50.1970:FF:000001">
    <property type="entry name" value="3-dehydroquinate synthase"/>
    <property type="match status" value="1"/>
</dbReference>
<keyword evidence="14 18" id="KW-0520">NAD</keyword>
<evidence type="ECO:0000256" key="18">
    <source>
        <dbReference type="HAMAP-Rule" id="MF_00110"/>
    </source>
</evidence>
<evidence type="ECO:0000256" key="5">
    <source>
        <dbReference type="ARBA" id="ARBA00004661"/>
    </source>
</evidence>
<keyword evidence="23" id="KW-1185">Reference proteome</keyword>
<dbReference type="InterPro" id="IPR050071">
    <property type="entry name" value="Dehydroquinate_synthase"/>
</dbReference>
<dbReference type="InterPro" id="IPR030963">
    <property type="entry name" value="DHQ_synth_fam"/>
</dbReference>
<evidence type="ECO:0000256" key="3">
    <source>
        <dbReference type="ARBA" id="ARBA00003485"/>
    </source>
</evidence>
<protein>
    <recommendedName>
        <fullName evidence="8 18">3-dehydroquinate synthase</fullName>
        <shortName evidence="18">DHQS</shortName>
        <ecNumber evidence="7 18">4.2.3.4</ecNumber>
    </recommendedName>
</protein>
<dbReference type="GO" id="GO:0009423">
    <property type="term" value="P:chorismate biosynthetic process"/>
    <property type="evidence" value="ECO:0007669"/>
    <property type="project" value="UniProtKB-UniRule"/>
</dbReference>